<proteinExistence type="inferred from homology"/>
<sequence length="222" mass="24630">MASVLTLAISYFRKKSFIFAAQFYSMEKLKSLCVYCGSNFNGDPVLKQAIVDLAKAMVSQEISLVYGGGSVGVMGVIADEVMVLGGTVTGVIPQFLMDKEVGHKGITQMIITENMHQRKQKMADLSDGFVILPGGFGTLEEFFEVLTWLQLGLHAKPIGVLNVGGFYDPLFAQMDVMVKHRFLKQTNRDLVINESDANILIEKMQCFSAAPDEVWFRDRNLT</sequence>
<keyword evidence="3" id="KW-0203">Cytokinin biosynthesis</keyword>
<dbReference type="PANTHER" id="PTHR31223:SF70">
    <property type="entry name" value="LOG FAMILY PROTEIN YJL055W"/>
    <property type="match status" value="1"/>
</dbReference>
<reference evidence="5" key="1">
    <citation type="submission" date="2017-09" db="EMBL/GenBank/DDBJ databases">
        <authorList>
            <person name="Varghese N."/>
            <person name="Submissions S."/>
        </authorList>
    </citation>
    <scope>NUCLEOTIDE SEQUENCE [LARGE SCALE GENOMIC DNA]</scope>
    <source>
        <strain evidence="5">CGMCC 1.12803</strain>
    </source>
</reference>
<dbReference type="GO" id="GO:0008714">
    <property type="term" value="F:AMP nucleosidase activity"/>
    <property type="evidence" value="ECO:0007669"/>
    <property type="project" value="UniProtKB-EC"/>
</dbReference>
<dbReference type="InterPro" id="IPR005269">
    <property type="entry name" value="LOG"/>
</dbReference>
<dbReference type="NCBIfam" id="TIGR00730">
    <property type="entry name" value="Rossman fold protein, TIGR00730 family"/>
    <property type="match status" value="1"/>
</dbReference>
<comment type="catalytic activity">
    <reaction evidence="1">
        <text>AMP + H2O = D-ribose 5-phosphate + adenine</text>
        <dbReference type="Rhea" id="RHEA:20129"/>
        <dbReference type="ChEBI" id="CHEBI:15377"/>
        <dbReference type="ChEBI" id="CHEBI:16708"/>
        <dbReference type="ChEBI" id="CHEBI:78346"/>
        <dbReference type="ChEBI" id="CHEBI:456215"/>
        <dbReference type="EC" id="3.2.2.4"/>
    </reaction>
</comment>
<evidence type="ECO:0000313" key="5">
    <source>
        <dbReference type="Proteomes" id="UP000219281"/>
    </source>
</evidence>
<dbReference type="EMBL" id="OCMT01000001">
    <property type="protein sequence ID" value="SOD11370.1"/>
    <property type="molecule type" value="Genomic_DNA"/>
</dbReference>
<protein>
    <recommendedName>
        <fullName evidence="3">Cytokinin riboside 5'-monophosphate phosphoribohydrolase</fullName>
        <ecNumber evidence="3">3.2.2.n1</ecNumber>
    </recommendedName>
</protein>
<dbReference type="Proteomes" id="UP000219281">
    <property type="component" value="Unassembled WGS sequence"/>
</dbReference>
<organism evidence="4 5">
    <name type="scientific">Pedobacter xixiisoli</name>
    <dbReference type="NCBI Taxonomy" id="1476464"/>
    <lineage>
        <taxon>Bacteria</taxon>
        <taxon>Pseudomonadati</taxon>
        <taxon>Bacteroidota</taxon>
        <taxon>Sphingobacteriia</taxon>
        <taxon>Sphingobacteriales</taxon>
        <taxon>Sphingobacteriaceae</taxon>
        <taxon>Pedobacter</taxon>
    </lineage>
</organism>
<gene>
    <name evidence="4" type="ORF">SAMN06297358_0115</name>
</gene>
<dbReference type="AlphaFoldDB" id="A0A285ZP25"/>
<keyword evidence="5" id="KW-1185">Reference proteome</keyword>
<dbReference type="SUPFAM" id="SSF102405">
    <property type="entry name" value="MCP/YpsA-like"/>
    <property type="match status" value="1"/>
</dbReference>
<dbReference type="InterPro" id="IPR031100">
    <property type="entry name" value="LOG_fam"/>
</dbReference>
<accession>A0A285ZP25</accession>
<dbReference type="Gene3D" id="3.40.50.450">
    <property type="match status" value="1"/>
</dbReference>
<evidence type="ECO:0000256" key="3">
    <source>
        <dbReference type="RuleBase" id="RU363015"/>
    </source>
</evidence>
<dbReference type="EC" id="3.2.2.n1" evidence="3"/>
<evidence type="ECO:0000313" key="4">
    <source>
        <dbReference type="EMBL" id="SOD11370.1"/>
    </source>
</evidence>
<dbReference type="GO" id="GO:0009691">
    <property type="term" value="P:cytokinin biosynthetic process"/>
    <property type="evidence" value="ECO:0007669"/>
    <property type="project" value="UniProtKB-UniRule"/>
</dbReference>
<dbReference type="Pfam" id="PF03641">
    <property type="entry name" value="Lysine_decarbox"/>
    <property type="match status" value="1"/>
</dbReference>
<comment type="similarity">
    <text evidence="2 3">Belongs to the LOG family.</text>
</comment>
<dbReference type="PANTHER" id="PTHR31223">
    <property type="entry name" value="LOG FAMILY PROTEIN YJL055W"/>
    <property type="match status" value="1"/>
</dbReference>
<evidence type="ECO:0000256" key="1">
    <source>
        <dbReference type="ARBA" id="ARBA00000274"/>
    </source>
</evidence>
<evidence type="ECO:0000256" key="2">
    <source>
        <dbReference type="ARBA" id="ARBA00006763"/>
    </source>
</evidence>
<name>A0A285ZP25_9SPHI</name>
<keyword evidence="3" id="KW-0378">Hydrolase</keyword>
<dbReference type="GO" id="GO:0005829">
    <property type="term" value="C:cytosol"/>
    <property type="evidence" value="ECO:0007669"/>
    <property type="project" value="TreeGrafter"/>
</dbReference>